<comment type="subcellular location">
    <subcellularLocation>
        <location evidence="2">Nucleus</location>
    </subcellularLocation>
</comment>
<dbReference type="PANTHER" id="PTHR14140">
    <property type="entry name" value="E3 UBIQUITIN-PROTEIN LIGASE UHRF-RELATED"/>
    <property type="match status" value="1"/>
</dbReference>
<dbReference type="PANTHER" id="PTHR14140:SF27">
    <property type="entry name" value="OS04G0289800 PROTEIN"/>
    <property type="match status" value="1"/>
</dbReference>
<dbReference type="GO" id="GO:0061630">
    <property type="term" value="F:ubiquitin protein ligase activity"/>
    <property type="evidence" value="ECO:0007669"/>
    <property type="project" value="TreeGrafter"/>
</dbReference>
<feature type="domain" description="YDG" evidence="4">
    <location>
        <begin position="156"/>
        <end position="310"/>
    </location>
</feature>
<accession>A0A8H3CKZ3</accession>
<dbReference type="EMBL" id="CAJMXA010003004">
    <property type="protein sequence ID" value="CAE6490171.1"/>
    <property type="molecule type" value="Genomic_DNA"/>
</dbReference>
<feature type="compositionally biased region" description="Basic residues" evidence="3">
    <location>
        <begin position="424"/>
        <end position="435"/>
    </location>
</feature>
<evidence type="ECO:0000256" key="1">
    <source>
        <dbReference type="ARBA" id="ARBA00023242"/>
    </source>
</evidence>
<dbReference type="GO" id="GO:0005634">
    <property type="term" value="C:nucleus"/>
    <property type="evidence" value="ECO:0007669"/>
    <property type="project" value="UniProtKB-SubCell"/>
</dbReference>
<feature type="compositionally biased region" description="Basic and acidic residues" evidence="3">
    <location>
        <begin position="104"/>
        <end position="126"/>
    </location>
</feature>
<feature type="compositionally biased region" description="Basic and acidic residues" evidence="3">
    <location>
        <begin position="71"/>
        <end position="86"/>
    </location>
</feature>
<dbReference type="GO" id="GO:0044027">
    <property type="term" value="P:negative regulation of gene expression via chromosomal CpG island methylation"/>
    <property type="evidence" value="ECO:0007669"/>
    <property type="project" value="TreeGrafter"/>
</dbReference>
<feature type="compositionally biased region" description="Basic residues" evidence="3">
    <location>
        <begin position="59"/>
        <end position="70"/>
    </location>
</feature>
<feature type="compositionally biased region" description="Acidic residues" evidence="3">
    <location>
        <begin position="510"/>
        <end position="520"/>
    </location>
</feature>
<dbReference type="SUPFAM" id="SSF88697">
    <property type="entry name" value="PUA domain-like"/>
    <property type="match status" value="1"/>
</dbReference>
<reference evidence="5" key="1">
    <citation type="submission" date="2021-01" db="EMBL/GenBank/DDBJ databases">
        <authorList>
            <person name="Kaushik A."/>
        </authorList>
    </citation>
    <scope>NUCLEOTIDE SEQUENCE</scope>
    <source>
        <strain evidence="5">AG6-10EEA</strain>
    </source>
</reference>
<evidence type="ECO:0000256" key="3">
    <source>
        <dbReference type="SAM" id="MobiDB-lite"/>
    </source>
</evidence>
<proteinExistence type="predicted"/>
<organism evidence="5 6">
    <name type="scientific">Rhizoctonia solani</name>
    <dbReference type="NCBI Taxonomy" id="456999"/>
    <lineage>
        <taxon>Eukaryota</taxon>
        <taxon>Fungi</taxon>
        <taxon>Dikarya</taxon>
        <taxon>Basidiomycota</taxon>
        <taxon>Agaricomycotina</taxon>
        <taxon>Agaricomycetes</taxon>
        <taxon>Cantharellales</taxon>
        <taxon>Ceratobasidiaceae</taxon>
        <taxon>Rhizoctonia</taxon>
    </lineage>
</organism>
<dbReference type="SMART" id="SM00466">
    <property type="entry name" value="SRA"/>
    <property type="match status" value="1"/>
</dbReference>
<feature type="compositionally biased region" description="Acidic residues" evidence="3">
    <location>
        <begin position="332"/>
        <end position="377"/>
    </location>
</feature>
<feature type="compositionally biased region" description="Basic residues" evidence="3">
    <location>
        <begin position="381"/>
        <end position="400"/>
    </location>
</feature>
<feature type="region of interest" description="Disordered" evidence="3">
    <location>
        <begin position="55"/>
        <end position="137"/>
    </location>
</feature>
<dbReference type="Proteomes" id="UP000663853">
    <property type="component" value="Unassembled WGS sequence"/>
</dbReference>
<comment type="caution">
    <text evidence="5">The sequence shown here is derived from an EMBL/GenBank/DDBJ whole genome shotgun (WGS) entry which is preliminary data.</text>
</comment>
<evidence type="ECO:0000313" key="6">
    <source>
        <dbReference type="Proteomes" id="UP000663853"/>
    </source>
</evidence>
<gene>
    <name evidence="5" type="ORF">RDB_LOCUS100256</name>
</gene>
<feature type="compositionally biased region" description="Basic residues" evidence="3">
    <location>
        <begin position="447"/>
        <end position="457"/>
    </location>
</feature>
<dbReference type="AlphaFoldDB" id="A0A8H3CKZ3"/>
<dbReference type="InterPro" id="IPR045134">
    <property type="entry name" value="UHRF1/2-like"/>
</dbReference>
<name>A0A8H3CKZ3_9AGAM</name>
<dbReference type="GO" id="GO:0016567">
    <property type="term" value="P:protein ubiquitination"/>
    <property type="evidence" value="ECO:0007669"/>
    <property type="project" value="TreeGrafter"/>
</dbReference>
<dbReference type="InterPro" id="IPR036987">
    <property type="entry name" value="SRA-YDG_sf"/>
</dbReference>
<evidence type="ECO:0000313" key="5">
    <source>
        <dbReference type="EMBL" id="CAE6490171.1"/>
    </source>
</evidence>
<dbReference type="InterPro" id="IPR003105">
    <property type="entry name" value="SRA_YDG"/>
</dbReference>
<feature type="region of interest" description="Disordered" evidence="3">
    <location>
        <begin position="1"/>
        <end position="37"/>
    </location>
</feature>
<feature type="compositionally biased region" description="Acidic residues" evidence="3">
    <location>
        <begin position="405"/>
        <end position="420"/>
    </location>
</feature>
<keyword evidence="1 2" id="KW-0539">Nucleus</keyword>
<sequence length="542" mass="60210">MPKATAGLANEETEYERKRRENIESNQQMLKELMGSSMDVPGGLNFGMAILVINESKPKPKKAPKPKAPKPKVEKEEEGVEREASGTRRSARQASKPSVSYAGDGDKIFDRSKMPKMVSRPDKNWVDDESDEGEDGEGKVRVNKLVGRVHDPKTFGLIPGVPIGSWWETRAECSAAAIHAPFVAGISGGSEGAYSVALSGGYDDDVDMGDAFTYTGSGGRDLKGTAKNPKNLRTAPQSSHQSFEHSFNKALKVSSETRQPVRVIRGFKLPGVYAPETGYRYDGLYIVERAWMDRGNNPKGWKVCKFAFRRIPGQPPIPQKGRTPRSTKPQDVEMEDAEEEDDDATGEEEEKEDQEEEEEEKTEGEEEVDCEEEEEPEEKPKRGRKAGPKSKSKVAPKPKTKTKEEEEEGEEEVPEEEEEEKPAPAKRGRKAGAKSKVKEESEEEKPKRGRKAGSKSKVKAEEEPEEEEEEEEEPAPAKRGRKAGPKSKTQSEPESEPVSKRGRKPKVQSEAEEAEEEEDNIPPAKKTKVEDAPKKRGRPAKK</sequence>
<dbReference type="FunFam" id="2.30.280.10:FF:000005">
    <property type="entry name" value="E3 ubiquitin-protein ligase UHRF1"/>
    <property type="match status" value="1"/>
</dbReference>
<evidence type="ECO:0000256" key="2">
    <source>
        <dbReference type="PROSITE-ProRule" id="PRU00358"/>
    </source>
</evidence>
<feature type="region of interest" description="Disordered" evidence="3">
    <location>
        <begin position="311"/>
        <end position="542"/>
    </location>
</feature>
<evidence type="ECO:0000259" key="4">
    <source>
        <dbReference type="PROSITE" id="PS51015"/>
    </source>
</evidence>
<feature type="compositionally biased region" description="Acidic residues" evidence="3">
    <location>
        <begin position="462"/>
        <end position="474"/>
    </location>
</feature>
<feature type="region of interest" description="Disordered" evidence="3">
    <location>
        <begin position="220"/>
        <end position="243"/>
    </location>
</feature>
<dbReference type="Pfam" id="PF02182">
    <property type="entry name" value="SAD_SRA"/>
    <property type="match status" value="1"/>
</dbReference>
<dbReference type="InterPro" id="IPR015947">
    <property type="entry name" value="PUA-like_sf"/>
</dbReference>
<protein>
    <recommendedName>
        <fullName evidence="4">YDG domain-containing protein</fullName>
    </recommendedName>
</protein>
<dbReference type="Gene3D" id="2.30.280.10">
    <property type="entry name" value="SRA-YDG"/>
    <property type="match status" value="1"/>
</dbReference>
<dbReference type="PROSITE" id="PS51015">
    <property type="entry name" value="YDG"/>
    <property type="match status" value="1"/>
</dbReference>